<dbReference type="Proteomes" id="UP000005408">
    <property type="component" value="Unassembled WGS sequence"/>
</dbReference>
<feature type="region of interest" description="Disordered" evidence="4">
    <location>
        <begin position="1194"/>
        <end position="1260"/>
    </location>
</feature>
<dbReference type="AlphaFoldDB" id="A0A8W8P1M4"/>
<dbReference type="SMART" id="SM00409">
    <property type="entry name" value="IG"/>
    <property type="match status" value="4"/>
</dbReference>
<dbReference type="Gene3D" id="2.60.40.10">
    <property type="entry name" value="Immunoglobulins"/>
    <property type="match status" value="9"/>
</dbReference>
<dbReference type="OMA" id="WQIMQRE"/>
<name>A0A8W8P1M4_MAGGI</name>
<dbReference type="PROSITE" id="PS50853">
    <property type="entry name" value="FN3"/>
    <property type="match status" value="5"/>
</dbReference>
<feature type="domain" description="Fibronectin type-III" evidence="8">
    <location>
        <begin position="644"/>
        <end position="741"/>
    </location>
</feature>
<feature type="domain" description="Fibronectin type-III" evidence="8">
    <location>
        <begin position="837"/>
        <end position="931"/>
    </location>
</feature>
<evidence type="ECO:0000259" key="8">
    <source>
        <dbReference type="PROSITE" id="PS50853"/>
    </source>
</evidence>
<accession>A0A8W8P1M4</accession>
<dbReference type="SUPFAM" id="SSF49265">
    <property type="entry name" value="Fibronectin type III"/>
    <property type="match status" value="3"/>
</dbReference>
<dbReference type="FunFam" id="2.60.40.10:FF:000032">
    <property type="entry name" value="palladin isoform X1"/>
    <property type="match status" value="1"/>
</dbReference>
<dbReference type="InterPro" id="IPR036116">
    <property type="entry name" value="FN3_sf"/>
</dbReference>
<dbReference type="Pfam" id="PF13927">
    <property type="entry name" value="Ig_3"/>
    <property type="match status" value="1"/>
</dbReference>
<dbReference type="InterPro" id="IPR013098">
    <property type="entry name" value="Ig_I-set"/>
</dbReference>
<dbReference type="OrthoDB" id="6152037at2759"/>
<organism evidence="9 10">
    <name type="scientific">Magallana gigas</name>
    <name type="common">Pacific oyster</name>
    <name type="synonym">Crassostrea gigas</name>
    <dbReference type="NCBI Taxonomy" id="29159"/>
    <lineage>
        <taxon>Eukaryota</taxon>
        <taxon>Metazoa</taxon>
        <taxon>Spiralia</taxon>
        <taxon>Lophotrochozoa</taxon>
        <taxon>Mollusca</taxon>
        <taxon>Bivalvia</taxon>
        <taxon>Autobranchia</taxon>
        <taxon>Pteriomorphia</taxon>
        <taxon>Ostreida</taxon>
        <taxon>Ostreoidea</taxon>
        <taxon>Ostreidae</taxon>
        <taxon>Magallana</taxon>
    </lineage>
</organism>
<evidence type="ECO:0000256" key="5">
    <source>
        <dbReference type="SAM" id="Phobius"/>
    </source>
</evidence>
<dbReference type="Pfam" id="PF07679">
    <property type="entry name" value="I-set"/>
    <property type="match status" value="2"/>
</dbReference>
<dbReference type="Pfam" id="PF00041">
    <property type="entry name" value="fn3"/>
    <property type="match status" value="4"/>
</dbReference>
<dbReference type="SMART" id="SM00060">
    <property type="entry name" value="FN3"/>
    <property type="match status" value="5"/>
</dbReference>
<feature type="transmembrane region" description="Helical" evidence="5">
    <location>
        <begin position="960"/>
        <end position="982"/>
    </location>
</feature>
<sequence length="1260" mass="139787">MDSRFQRCCVWVLLFGTISSSIATSIIPSSEATGSNPQVVVVQKNSPLLLNCSDPTLSWINNSEVKFTWFKDGEVVTPDSRRISVNQNGSLYFQSIKRKKRKGLDDEGLYECQKTFTVGTVIVRRVKVQIARISRTFTKDPQDQRTVRGGVARFECQVEATPPQVKYIWNKNGQQLSSNNRYTELPMGVLQIHNVQDSDKGAYSCSALNTFADAEGALPSSVLRHSKEGTLTVLAPSSGSQTRAPWVVTVSTEVNATVGGSAILECLADGIPNLQISWQKIIVTGDQTKEVPVEEGFRVRRMGPGNLRFTKVTESDQGVYKCVALTSSGLRNSTEKTILNVHYPPTLVTRPKSGDYPVVLRTRLDCEAQGNPTPTYTWYHNGKKVKEDPGHILFKENNKQLVLDTSISDSGFYQCIAENPYGSETATARIQITLGKYAPLPPNRVKATPVSATAINVTWDVPCCHVFVYTVHYKWVSPDTKEEHLKQLVIQKDNHCLVQQLLPFTTYHFFIRAYNRNGSSEESEIVTATTLQSVPLVAPSIRTSSLSVGTITLDWSPLLAREKRGVITQYKIYFQKVDGGREQTNVIHNDTTTYTIHGLLPDQVYRVRVLAGTDKGFPVLHDDSWPWVSQRTLSKDSPCTVTPAPRLEVTPLNNSAVKVTWEVSNTSTEVTGFKLYVNRKIGPVHSRYIQLGADSNSTIVSGLETRIYYEAILEALGENETVSGKACRLFQALGPQRPPEPPPPMDIKVFARTPHSLSLNWSIPHWGEGITYYTVRYHVKDDDRKIMYERSDSQNHTLQDLTPYTTYTVSVRSHSTLTTGPFGTSQDITTLEDVPSPPEGVTFSPLSEGEVKLMWKPPTQRNGVIIFYIIQYHPELEDPEPLWTSMHSNGTLTQAVVRDLTSTVYYFKLRACTNAGKGPPSDVVKVVLNPCIRPCDGRNSSPPISSFSEGSDSFLRDQRLGIVIGCAIGLTSIIVCILVIVLRQRHYANLYRHSTRMVANPELGYRYQHQGFQTPETRRLMLVDRQGKDRNVPSSTFMACNGKLLTLAATDRHTDRMDQEQGENACLLWHQQGLNHAHSDGNQSLSNDSGASLSCDIRGVSPESSSERNMDSTWGSTRGNNLLSEASGGGRGGGETDRPSQIRRTSPEMNRVGSLYNDTSMSHSDQLLKKMLAATSAELKSKEQLDTDLHDTLATESRSNDTSGQVDTASQSASPESLSKQEDLNFTQQLSTECDRANQKHGSPDSSSRSADFVSRSGEQ</sequence>
<keyword evidence="5" id="KW-0812">Transmembrane</keyword>
<dbReference type="InterPro" id="IPR003598">
    <property type="entry name" value="Ig_sub2"/>
</dbReference>
<dbReference type="EnsemblMetazoa" id="G9063.1">
    <property type="protein sequence ID" value="G9063.1:cds"/>
    <property type="gene ID" value="G9063"/>
</dbReference>
<feature type="domain" description="Ig-like" evidence="7">
    <location>
        <begin position="344"/>
        <end position="433"/>
    </location>
</feature>
<feature type="domain" description="Ig-like" evidence="7">
    <location>
        <begin position="245"/>
        <end position="339"/>
    </location>
</feature>
<dbReference type="InterPro" id="IPR036179">
    <property type="entry name" value="Ig-like_dom_sf"/>
</dbReference>
<evidence type="ECO:0000256" key="4">
    <source>
        <dbReference type="SAM" id="MobiDB-lite"/>
    </source>
</evidence>
<dbReference type="SUPFAM" id="SSF48726">
    <property type="entry name" value="Immunoglobulin"/>
    <property type="match status" value="4"/>
</dbReference>
<keyword evidence="3" id="KW-0393">Immunoglobulin domain</keyword>
<reference evidence="9" key="1">
    <citation type="submission" date="2022-08" db="UniProtKB">
        <authorList>
            <consortium name="EnsemblMetazoa"/>
        </authorList>
    </citation>
    <scope>IDENTIFICATION</scope>
    <source>
        <strain evidence="9">05x7-T-G4-1.051#20</strain>
    </source>
</reference>
<dbReference type="GO" id="GO:0098609">
    <property type="term" value="P:cell-cell adhesion"/>
    <property type="evidence" value="ECO:0007669"/>
    <property type="project" value="TreeGrafter"/>
</dbReference>
<feature type="compositionally biased region" description="Polar residues" evidence="4">
    <location>
        <begin position="1080"/>
        <end position="1092"/>
    </location>
</feature>
<evidence type="ECO:0008006" key="11">
    <source>
        <dbReference type="Google" id="ProtNLM"/>
    </source>
</evidence>
<evidence type="ECO:0000256" key="1">
    <source>
        <dbReference type="ARBA" id="ARBA00022737"/>
    </source>
</evidence>
<evidence type="ECO:0000313" key="10">
    <source>
        <dbReference type="Proteomes" id="UP000005408"/>
    </source>
</evidence>
<dbReference type="PANTHER" id="PTHR44170:SF59">
    <property type="entry name" value="PROTOGENIN-LIKE"/>
    <property type="match status" value="1"/>
</dbReference>
<feature type="region of interest" description="Disordered" evidence="4">
    <location>
        <begin position="1078"/>
        <end position="1160"/>
    </location>
</feature>
<dbReference type="PROSITE" id="PS50835">
    <property type="entry name" value="IG_LIKE"/>
    <property type="match status" value="4"/>
</dbReference>
<dbReference type="PANTHER" id="PTHR44170">
    <property type="entry name" value="PROTEIN SIDEKICK"/>
    <property type="match status" value="1"/>
</dbReference>
<keyword evidence="10" id="KW-1185">Reference proteome</keyword>
<feature type="domain" description="Ig-like" evidence="7">
    <location>
        <begin position="135"/>
        <end position="224"/>
    </location>
</feature>
<keyword evidence="2" id="KW-1015">Disulfide bond</keyword>
<keyword evidence="5" id="KW-1133">Transmembrane helix</keyword>
<dbReference type="InterPro" id="IPR007110">
    <property type="entry name" value="Ig-like_dom"/>
</dbReference>
<feature type="domain" description="Fibronectin type-III" evidence="8">
    <location>
        <begin position="535"/>
        <end position="635"/>
    </location>
</feature>
<keyword evidence="1" id="KW-0677">Repeat</keyword>
<evidence type="ECO:0000256" key="3">
    <source>
        <dbReference type="ARBA" id="ARBA00023319"/>
    </source>
</evidence>
<feature type="chain" id="PRO_5036469049" description="Protogenin" evidence="6">
    <location>
        <begin position="24"/>
        <end position="1260"/>
    </location>
</feature>
<feature type="compositionally biased region" description="Polar residues" evidence="4">
    <location>
        <begin position="1111"/>
        <end position="1124"/>
    </location>
</feature>
<feature type="domain" description="Fibronectin type-III" evidence="8">
    <location>
        <begin position="441"/>
        <end position="533"/>
    </location>
</feature>
<proteinExistence type="predicted"/>
<protein>
    <recommendedName>
        <fullName evidence="11">Protogenin</fullName>
    </recommendedName>
</protein>
<evidence type="ECO:0000256" key="2">
    <source>
        <dbReference type="ARBA" id="ARBA00023157"/>
    </source>
</evidence>
<feature type="domain" description="Ig-like" evidence="7">
    <location>
        <begin position="28"/>
        <end position="113"/>
    </location>
</feature>
<dbReference type="CDD" id="cd00063">
    <property type="entry name" value="FN3"/>
    <property type="match status" value="4"/>
</dbReference>
<feature type="compositionally biased region" description="Polar residues" evidence="4">
    <location>
        <begin position="1194"/>
        <end position="1232"/>
    </location>
</feature>
<keyword evidence="6" id="KW-0732">Signal</keyword>
<keyword evidence="5" id="KW-0472">Membrane</keyword>
<dbReference type="InterPro" id="IPR003599">
    <property type="entry name" value="Ig_sub"/>
</dbReference>
<evidence type="ECO:0000256" key="6">
    <source>
        <dbReference type="SAM" id="SignalP"/>
    </source>
</evidence>
<dbReference type="InterPro" id="IPR013783">
    <property type="entry name" value="Ig-like_fold"/>
</dbReference>
<feature type="compositionally biased region" description="Low complexity" evidence="4">
    <location>
        <begin position="1244"/>
        <end position="1260"/>
    </location>
</feature>
<feature type="domain" description="Fibronectin type-III" evidence="8">
    <location>
        <begin position="743"/>
        <end position="833"/>
    </location>
</feature>
<evidence type="ECO:0000259" key="7">
    <source>
        <dbReference type="PROSITE" id="PS50835"/>
    </source>
</evidence>
<dbReference type="SMART" id="SM00408">
    <property type="entry name" value="IGc2"/>
    <property type="match status" value="4"/>
</dbReference>
<feature type="signal peptide" evidence="6">
    <location>
        <begin position="1"/>
        <end position="23"/>
    </location>
</feature>
<dbReference type="InterPro" id="IPR003961">
    <property type="entry name" value="FN3_dom"/>
</dbReference>
<evidence type="ECO:0000313" key="9">
    <source>
        <dbReference type="EnsemblMetazoa" id="G9063.1:cds"/>
    </source>
</evidence>